<evidence type="ECO:0000256" key="1">
    <source>
        <dbReference type="ARBA" id="ARBA00000032"/>
    </source>
</evidence>
<keyword evidence="4" id="KW-0732">Signal</keyword>
<reference evidence="9" key="1">
    <citation type="submission" date="2025-08" db="UniProtKB">
        <authorList>
            <consortium name="RefSeq"/>
        </authorList>
    </citation>
    <scope>IDENTIFICATION</scope>
    <source>
        <tissue evidence="9">Gonads</tissue>
    </source>
</reference>
<dbReference type="SUPFAM" id="SSF53254">
    <property type="entry name" value="Phosphoglycerate mutase-like"/>
    <property type="match status" value="2"/>
</dbReference>
<dbReference type="CDD" id="cd07061">
    <property type="entry name" value="HP_HAP_like"/>
    <property type="match status" value="2"/>
</dbReference>
<comment type="catalytic activity">
    <reaction evidence="1">
        <text>a phosphate monoester + H2O = an alcohol + phosphate</text>
        <dbReference type="Rhea" id="RHEA:15017"/>
        <dbReference type="ChEBI" id="CHEBI:15377"/>
        <dbReference type="ChEBI" id="CHEBI:30879"/>
        <dbReference type="ChEBI" id="CHEBI:43474"/>
        <dbReference type="ChEBI" id="CHEBI:67140"/>
        <dbReference type="EC" id="3.1.3.2"/>
    </reaction>
</comment>
<name>A0A6J2YKA2_SITOR</name>
<dbReference type="InterPro" id="IPR000560">
    <property type="entry name" value="His_Pase_clade-2"/>
</dbReference>
<organism evidence="8 9">
    <name type="scientific">Sitophilus oryzae</name>
    <name type="common">Rice weevil</name>
    <name type="synonym">Curculio oryzae</name>
    <dbReference type="NCBI Taxonomy" id="7048"/>
    <lineage>
        <taxon>Eukaryota</taxon>
        <taxon>Metazoa</taxon>
        <taxon>Ecdysozoa</taxon>
        <taxon>Arthropoda</taxon>
        <taxon>Hexapoda</taxon>
        <taxon>Insecta</taxon>
        <taxon>Pterygota</taxon>
        <taxon>Neoptera</taxon>
        <taxon>Endopterygota</taxon>
        <taxon>Coleoptera</taxon>
        <taxon>Polyphaga</taxon>
        <taxon>Cucujiformia</taxon>
        <taxon>Curculionidae</taxon>
        <taxon>Dryophthorinae</taxon>
        <taxon>Sitophilus</taxon>
    </lineage>
</organism>
<evidence type="ECO:0000256" key="4">
    <source>
        <dbReference type="ARBA" id="ARBA00022729"/>
    </source>
</evidence>
<dbReference type="EC" id="3.1.3.2" evidence="3"/>
<evidence type="ECO:0000256" key="5">
    <source>
        <dbReference type="ARBA" id="ARBA00022801"/>
    </source>
</evidence>
<dbReference type="Proteomes" id="UP000504635">
    <property type="component" value="Unplaced"/>
</dbReference>
<evidence type="ECO:0000256" key="3">
    <source>
        <dbReference type="ARBA" id="ARBA00012646"/>
    </source>
</evidence>
<dbReference type="KEGG" id="soy:115888124"/>
<proteinExistence type="inferred from homology"/>
<dbReference type="RefSeq" id="XP_030763569.1">
    <property type="nucleotide sequence ID" value="XM_030907709.1"/>
</dbReference>
<protein>
    <recommendedName>
        <fullName evidence="3">acid phosphatase</fullName>
        <ecNumber evidence="3">3.1.3.2</ecNumber>
    </recommendedName>
</protein>
<evidence type="ECO:0000313" key="9">
    <source>
        <dbReference type="RefSeq" id="XP_030763569.1"/>
    </source>
</evidence>
<keyword evidence="8" id="KW-1185">Reference proteome</keyword>
<dbReference type="PANTHER" id="PTHR11567">
    <property type="entry name" value="ACID PHOSPHATASE-RELATED"/>
    <property type="match status" value="1"/>
</dbReference>
<dbReference type="InParanoid" id="A0A6J2YKA2"/>
<dbReference type="InterPro" id="IPR029033">
    <property type="entry name" value="His_PPase_superfam"/>
</dbReference>
<dbReference type="Pfam" id="PF00328">
    <property type="entry name" value="His_Phos_2"/>
    <property type="match status" value="2"/>
</dbReference>
<dbReference type="GeneID" id="115888124"/>
<comment type="similarity">
    <text evidence="2">Belongs to the histidine acid phosphatase family.</text>
</comment>
<evidence type="ECO:0000256" key="6">
    <source>
        <dbReference type="ARBA" id="ARBA00023157"/>
    </source>
</evidence>
<keyword evidence="7" id="KW-0325">Glycoprotein</keyword>
<keyword evidence="5" id="KW-0378">Hydrolase</keyword>
<dbReference type="OrthoDB" id="10257284at2759"/>
<dbReference type="InterPro" id="IPR050645">
    <property type="entry name" value="Histidine_acid_phosphatase"/>
</dbReference>
<evidence type="ECO:0000256" key="7">
    <source>
        <dbReference type="ARBA" id="ARBA00023180"/>
    </source>
</evidence>
<evidence type="ECO:0000256" key="2">
    <source>
        <dbReference type="ARBA" id="ARBA00005375"/>
    </source>
</evidence>
<dbReference type="AlphaFoldDB" id="A0A6J2YKA2"/>
<dbReference type="Gene3D" id="3.40.50.1240">
    <property type="entry name" value="Phosphoglycerate mutase-like"/>
    <property type="match status" value="2"/>
</dbReference>
<evidence type="ECO:0000313" key="8">
    <source>
        <dbReference type="Proteomes" id="UP000504635"/>
    </source>
</evidence>
<gene>
    <name evidence="9" type="primary">LOC115888124</name>
</gene>
<keyword evidence="6" id="KW-1015">Disulfide bond</keyword>
<accession>A0A6J2YKA2</accession>
<sequence>MLRFWGLAALSILLVFGDGYIINPKIGRPHNAKVSNRNVTAESSIILSHVVILLFSLIFRHGNRTPEMSERYPTDPYLNYTYYPYGIGQLTNSGKRREYSIGSALRERYDNFLGQYYQPDIIESRSTDRNRTKMSLLLVLASLFPPKCRMVWDGELNWQPIPYNYIPEKDDAVLYGISCPTYVEQYAEVLQSPEVQADLSQYATEFNYIAENSGLNITSFEDVYNVYFGLSTEEEYGLTLPNWTARVWPDLINEVSFKQYEIYTKTTNLTKMAAGYFIEKILKDTQKKIENSTETKIYLYSAHENNLGQLFQALNLFEYPHIPTYGSYALFEVHWINNTYGFKSFSNMLRQAWVVGLLLLFAISWTQEEEASGMDQSTLILTHVIFRHGNRTPDIEHELYPKDPYLNELYHPYGNGQLTKVGKHKEYGVGKALRARYDSFLGDHYYPQIIDAHTTDYNRTKMSLQLVLAGLFPPREEDIFEDGIIWQPVPFNYLPKDRDKVLLGVLCPNYLRMYEEVTQSEEIQNKFAQYTDVFQYVSEHTGLKVTRFFDFYNLYFGLSTEQEYGFTLPDWTKTVWPKTVTDLAIQDYFVSMTTKEMRQMATGYFLDKIIEDTKRKIISSEWPGKKMYLYSAHENNIAELLISLNVFDKWHVPNYGSWVALEIHFVNNIYGVKVFYENHTGNGPQLLSIPECGSFCPLDKFIGLTSEFIPPEDLCGIE</sequence>
<dbReference type="GO" id="GO:0003993">
    <property type="term" value="F:acid phosphatase activity"/>
    <property type="evidence" value="ECO:0007669"/>
    <property type="project" value="UniProtKB-EC"/>
</dbReference>
<dbReference type="PANTHER" id="PTHR11567:SF211">
    <property type="entry name" value="PROSTATIC ACID PHOSPHATASE"/>
    <property type="match status" value="1"/>
</dbReference>